<reference evidence="8 9" key="1">
    <citation type="submission" date="2018-08" db="EMBL/GenBank/DDBJ databases">
        <title>A genome reference for cultivated species of the human gut microbiota.</title>
        <authorList>
            <person name="Zou Y."/>
            <person name="Xue W."/>
            <person name="Luo G."/>
        </authorList>
    </citation>
    <scope>NUCLEOTIDE SEQUENCE [LARGE SCALE GENOMIC DNA]</scope>
    <source>
        <strain evidence="8 9">AF15-20</strain>
    </source>
</reference>
<organism evidence="8 9">
    <name type="scientific">Holdemanella biformis</name>
    <dbReference type="NCBI Taxonomy" id="1735"/>
    <lineage>
        <taxon>Bacteria</taxon>
        <taxon>Bacillati</taxon>
        <taxon>Bacillota</taxon>
        <taxon>Erysipelotrichia</taxon>
        <taxon>Erysipelotrichales</taxon>
        <taxon>Erysipelotrichaceae</taxon>
        <taxon>Holdemanella</taxon>
    </lineage>
</organism>
<evidence type="ECO:0000256" key="5">
    <source>
        <dbReference type="ARBA" id="ARBA00022683"/>
    </source>
</evidence>
<dbReference type="Gene3D" id="3.40.930.10">
    <property type="entry name" value="Mannitol-specific EII, Chain A"/>
    <property type="match status" value="1"/>
</dbReference>
<accession>A0A395W783</accession>
<gene>
    <name evidence="8" type="ORF">DWW32_08920</name>
</gene>
<dbReference type="SUPFAM" id="SSF55804">
    <property type="entry name" value="Phoshotransferase/anion transport protein"/>
    <property type="match status" value="1"/>
</dbReference>
<dbReference type="AlphaFoldDB" id="A0A395W783"/>
<dbReference type="PANTHER" id="PTHR36203">
    <property type="entry name" value="ASCORBATE-SPECIFIC PTS SYSTEM EIIA COMPONENT"/>
    <property type="match status" value="1"/>
</dbReference>
<keyword evidence="6" id="KW-0418">Kinase</keyword>
<dbReference type="Pfam" id="PF00359">
    <property type="entry name" value="PTS_EIIA_2"/>
    <property type="match status" value="1"/>
</dbReference>
<dbReference type="RefSeq" id="WP_118325532.1">
    <property type="nucleotide sequence ID" value="NZ_CALHUJ010000059.1"/>
</dbReference>
<keyword evidence="5" id="KW-0598">Phosphotransferase system</keyword>
<comment type="caution">
    <text evidence="8">The sequence shown here is derived from an EMBL/GenBank/DDBJ whole genome shotgun (WGS) entry which is preliminary data.</text>
</comment>
<dbReference type="InterPro" id="IPR051351">
    <property type="entry name" value="Ascorbate-PTS_EIIA_comp"/>
</dbReference>
<evidence type="ECO:0000313" key="9">
    <source>
        <dbReference type="Proteomes" id="UP000265489"/>
    </source>
</evidence>
<evidence type="ECO:0000256" key="3">
    <source>
        <dbReference type="ARBA" id="ARBA00022490"/>
    </source>
</evidence>
<dbReference type="InterPro" id="IPR002178">
    <property type="entry name" value="PTS_EIIA_type-2_dom"/>
</dbReference>
<dbReference type="GeneID" id="66580113"/>
<dbReference type="GO" id="GO:0016301">
    <property type="term" value="F:kinase activity"/>
    <property type="evidence" value="ECO:0007669"/>
    <property type="project" value="UniProtKB-KW"/>
</dbReference>
<comment type="subcellular location">
    <subcellularLocation>
        <location evidence="1">Cytoplasm</location>
    </subcellularLocation>
</comment>
<keyword evidence="3" id="KW-0963">Cytoplasm</keyword>
<keyword evidence="8" id="KW-0762">Sugar transport</keyword>
<keyword evidence="4" id="KW-0808">Transferase</keyword>
<dbReference type="PROSITE" id="PS51094">
    <property type="entry name" value="PTS_EIIA_TYPE_2"/>
    <property type="match status" value="1"/>
</dbReference>
<feature type="domain" description="PTS EIIA type-2" evidence="7">
    <location>
        <begin position="4"/>
        <end position="146"/>
    </location>
</feature>
<evidence type="ECO:0000256" key="4">
    <source>
        <dbReference type="ARBA" id="ARBA00022679"/>
    </source>
</evidence>
<evidence type="ECO:0000313" key="8">
    <source>
        <dbReference type="EMBL" id="RGU90533.1"/>
    </source>
</evidence>
<protein>
    <submittedName>
        <fullName evidence="8">PTS sugar transporter subunit IIA</fullName>
    </submittedName>
</protein>
<evidence type="ECO:0000256" key="6">
    <source>
        <dbReference type="ARBA" id="ARBA00022777"/>
    </source>
</evidence>
<dbReference type="PANTHER" id="PTHR36203:SF4">
    <property type="entry name" value="MANNITOL-SPECIFIC CRYPTIC PHOSPHOTRANSFERASE ENZYME IIA COMPONENT"/>
    <property type="match status" value="1"/>
</dbReference>
<evidence type="ECO:0000256" key="1">
    <source>
        <dbReference type="ARBA" id="ARBA00004496"/>
    </source>
</evidence>
<dbReference type="GO" id="GO:0005737">
    <property type="term" value="C:cytoplasm"/>
    <property type="evidence" value="ECO:0007669"/>
    <property type="project" value="UniProtKB-SubCell"/>
</dbReference>
<dbReference type="EMBL" id="QRYQ01000017">
    <property type="protein sequence ID" value="RGU90533.1"/>
    <property type="molecule type" value="Genomic_DNA"/>
</dbReference>
<dbReference type="InterPro" id="IPR016152">
    <property type="entry name" value="PTrfase/Anion_transptr"/>
</dbReference>
<evidence type="ECO:0000256" key="2">
    <source>
        <dbReference type="ARBA" id="ARBA00022448"/>
    </source>
</evidence>
<evidence type="ECO:0000259" key="7">
    <source>
        <dbReference type="PROSITE" id="PS51094"/>
    </source>
</evidence>
<name>A0A395W783_9FIRM</name>
<sequence>MIKDLLKVKNCFIKESVKDWEDAICVACAPMIEQGYCTKEYEDAVFENTEKFGPYYVLCENLALIHASNQSGVNETQMAVTVLKEPVKFKPDGYDVRILVTLVAKDSHSHMEGIQAVSNIFADELKVNSLLNASTPQDIYNIFVENVG</sequence>
<dbReference type="Proteomes" id="UP000265489">
    <property type="component" value="Unassembled WGS sequence"/>
</dbReference>
<proteinExistence type="predicted"/>
<dbReference type="GO" id="GO:0009401">
    <property type="term" value="P:phosphoenolpyruvate-dependent sugar phosphotransferase system"/>
    <property type="evidence" value="ECO:0007669"/>
    <property type="project" value="UniProtKB-KW"/>
</dbReference>
<keyword evidence="2" id="KW-0813">Transport</keyword>